<reference evidence="1 2" key="2">
    <citation type="journal article" date="2016" name="Genome Announc.">
        <title>Draft Genome Sequence of Zhouia amylolytica AD3, Isolated from Tidal Flat Sediment.</title>
        <authorList>
            <person name="Jia B."/>
            <person name="Jin H.M."/>
            <person name="Lee H.J."/>
            <person name="Jeon C.O."/>
        </authorList>
    </citation>
    <scope>NUCLEOTIDE SEQUENCE [LARGE SCALE GENOMIC DNA]</scope>
    <source>
        <strain evidence="1 2">AD3</strain>
    </source>
</reference>
<name>W2UL83_9FLAO</name>
<reference evidence="2" key="1">
    <citation type="submission" date="2013-11" db="EMBL/GenBank/DDBJ databases">
        <title>Draft genome sequence from a member of Zhouia, isolated tidal flat.</title>
        <authorList>
            <person name="Jin H."/>
            <person name="Jeon C.O."/>
        </authorList>
    </citation>
    <scope>NUCLEOTIDE SEQUENCE [LARGE SCALE GENOMIC DNA]</scope>
    <source>
        <strain evidence="2">AD3</strain>
    </source>
</reference>
<evidence type="ECO:0000313" key="2">
    <source>
        <dbReference type="Proteomes" id="UP000018850"/>
    </source>
</evidence>
<keyword evidence="2" id="KW-1185">Reference proteome</keyword>
<comment type="caution">
    <text evidence="1">The sequence shown here is derived from an EMBL/GenBank/DDBJ whole genome shotgun (WGS) entry which is preliminary data.</text>
</comment>
<evidence type="ECO:0000313" key="1">
    <source>
        <dbReference type="EMBL" id="ETN94930.1"/>
    </source>
</evidence>
<dbReference type="EMBL" id="AYXY01000022">
    <property type="protein sequence ID" value="ETN94930.1"/>
    <property type="molecule type" value="Genomic_DNA"/>
</dbReference>
<organism evidence="1 2">
    <name type="scientific">Zhouia amylolytica AD3</name>
    <dbReference type="NCBI Taxonomy" id="1286632"/>
    <lineage>
        <taxon>Bacteria</taxon>
        <taxon>Pseudomonadati</taxon>
        <taxon>Bacteroidota</taxon>
        <taxon>Flavobacteriia</taxon>
        <taxon>Flavobacteriales</taxon>
        <taxon>Flavobacteriaceae</taxon>
        <taxon>Zhouia</taxon>
    </lineage>
</organism>
<dbReference type="Proteomes" id="UP000018850">
    <property type="component" value="Unassembled WGS sequence"/>
</dbReference>
<gene>
    <name evidence="1" type="ORF">P278_20880</name>
</gene>
<proteinExistence type="predicted"/>
<protein>
    <submittedName>
        <fullName evidence="1">Uncharacterized protein</fullName>
    </submittedName>
</protein>
<dbReference type="AlphaFoldDB" id="W2UL83"/>
<accession>W2UL83</accession>
<sequence length="38" mass="4548">MLLLEPYSKYQGIIPVFLSLDQEYTDYHKFIQIQADNL</sequence>